<feature type="compositionally biased region" description="Polar residues" evidence="8">
    <location>
        <begin position="289"/>
        <end position="300"/>
    </location>
</feature>
<dbReference type="STRING" id="35570.A0A1I8NXR5"/>
<keyword evidence="5" id="KW-0862">Zinc</keyword>
<dbReference type="FunFam" id="3.30.160.60:FF:000021">
    <property type="entry name" value="Basic krueppel-like factor 3"/>
    <property type="match status" value="1"/>
</dbReference>
<dbReference type="GO" id="GO:0008270">
    <property type="term" value="F:zinc ion binding"/>
    <property type="evidence" value="ECO:0007669"/>
    <property type="project" value="UniProtKB-KW"/>
</dbReference>
<evidence type="ECO:0000259" key="9">
    <source>
        <dbReference type="PROSITE" id="PS50157"/>
    </source>
</evidence>
<proteinExistence type="predicted"/>
<dbReference type="FunFam" id="3.30.160.60:FF:000018">
    <property type="entry name" value="Krueppel-like factor 15"/>
    <property type="match status" value="1"/>
</dbReference>
<dbReference type="GO" id="GO:0005634">
    <property type="term" value="C:nucleus"/>
    <property type="evidence" value="ECO:0007669"/>
    <property type="project" value="UniProtKB-SubCell"/>
</dbReference>
<dbReference type="InterPro" id="IPR013087">
    <property type="entry name" value="Znf_C2H2_type"/>
</dbReference>
<dbReference type="CDD" id="cd21973">
    <property type="entry name" value="KLF6_7_N-like"/>
    <property type="match status" value="1"/>
</dbReference>
<keyword evidence="4 7" id="KW-0863">Zinc-finger</keyword>
<accession>A0A1I8NXR5</accession>
<feature type="domain" description="C2H2-type" evidence="9">
    <location>
        <begin position="567"/>
        <end position="596"/>
    </location>
</feature>
<feature type="region of interest" description="Disordered" evidence="8">
    <location>
        <begin position="367"/>
        <end position="398"/>
    </location>
</feature>
<feature type="region of interest" description="Disordered" evidence="8">
    <location>
        <begin position="208"/>
        <end position="242"/>
    </location>
</feature>
<reference evidence="10" key="1">
    <citation type="submission" date="2020-05" db="UniProtKB">
        <authorList>
            <consortium name="EnsemblMetazoa"/>
        </authorList>
    </citation>
    <scope>IDENTIFICATION</scope>
    <source>
        <strain evidence="10">USDA</strain>
    </source>
</reference>
<dbReference type="KEGG" id="scac:106095947"/>
<keyword evidence="6" id="KW-0539">Nucleus</keyword>
<evidence type="ECO:0000256" key="4">
    <source>
        <dbReference type="ARBA" id="ARBA00022771"/>
    </source>
</evidence>
<dbReference type="VEuPathDB" id="VectorBase:SCAU002961"/>
<evidence type="ECO:0000256" key="8">
    <source>
        <dbReference type="SAM" id="MobiDB-lite"/>
    </source>
</evidence>
<name>A0A1I8NXR5_STOCA</name>
<dbReference type="PANTHER" id="PTHR23235:SF150">
    <property type="entry name" value="KRUEPPEL-LIKE FACTOR LUNA"/>
    <property type="match status" value="1"/>
</dbReference>
<keyword evidence="11" id="KW-1185">Reference proteome</keyword>
<feature type="domain" description="C2H2-type" evidence="9">
    <location>
        <begin position="537"/>
        <end position="566"/>
    </location>
</feature>
<dbReference type="SUPFAM" id="SSF57667">
    <property type="entry name" value="beta-beta-alpha zinc fingers"/>
    <property type="match status" value="2"/>
</dbReference>
<dbReference type="PROSITE" id="PS50157">
    <property type="entry name" value="ZINC_FINGER_C2H2_2"/>
    <property type="match status" value="3"/>
</dbReference>
<keyword evidence="2" id="KW-0479">Metal-binding</keyword>
<feature type="compositionally biased region" description="Polar residues" evidence="8">
    <location>
        <begin position="231"/>
        <end position="242"/>
    </location>
</feature>
<evidence type="ECO:0000256" key="2">
    <source>
        <dbReference type="ARBA" id="ARBA00022723"/>
    </source>
</evidence>
<evidence type="ECO:0000313" key="10">
    <source>
        <dbReference type="EnsemblMetazoa" id="SCAU002961-PA"/>
    </source>
</evidence>
<feature type="compositionally biased region" description="Low complexity" evidence="8">
    <location>
        <begin position="492"/>
        <end position="524"/>
    </location>
</feature>
<evidence type="ECO:0000256" key="3">
    <source>
        <dbReference type="ARBA" id="ARBA00022737"/>
    </source>
</evidence>
<dbReference type="Proteomes" id="UP000095300">
    <property type="component" value="Unassembled WGS sequence"/>
</dbReference>
<dbReference type="AlphaFoldDB" id="A0A1I8NXR5"/>
<dbReference type="FunFam" id="3.30.160.60:FF:000624">
    <property type="entry name" value="zinc finger protein 697"/>
    <property type="match status" value="1"/>
</dbReference>
<evidence type="ECO:0000256" key="7">
    <source>
        <dbReference type="PROSITE-ProRule" id="PRU00042"/>
    </source>
</evidence>
<dbReference type="GO" id="GO:0000981">
    <property type="term" value="F:DNA-binding transcription factor activity, RNA polymerase II-specific"/>
    <property type="evidence" value="ECO:0007669"/>
    <property type="project" value="TreeGrafter"/>
</dbReference>
<protein>
    <recommendedName>
        <fullName evidence="9">C2H2-type domain-containing protein</fullName>
    </recommendedName>
</protein>
<dbReference type="Pfam" id="PF00096">
    <property type="entry name" value="zf-C2H2"/>
    <property type="match status" value="3"/>
</dbReference>
<feature type="compositionally biased region" description="Low complexity" evidence="8">
    <location>
        <begin position="367"/>
        <end position="378"/>
    </location>
</feature>
<gene>
    <name evidence="10" type="primary">106095947</name>
</gene>
<comment type="subcellular location">
    <subcellularLocation>
        <location evidence="1">Nucleus</location>
    </subcellularLocation>
</comment>
<feature type="domain" description="C2H2-type" evidence="9">
    <location>
        <begin position="597"/>
        <end position="620"/>
    </location>
</feature>
<feature type="compositionally biased region" description="Low complexity" evidence="8">
    <location>
        <begin position="386"/>
        <end position="398"/>
    </location>
</feature>
<evidence type="ECO:0000256" key="1">
    <source>
        <dbReference type="ARBA" id="ARBA00004123"/>
    </source>
</evidence>
<feature type="region of interest" description="Disordered" evidence="8">
    <location>
        <begin position="258"/>
        <end position="350"/>
    </location>
</feature>
<dbReference type="EnsemblMetazoa" id="SCAU002961-RA">
    <property type="protein sequence ID" value="SCAU002961-PA"/>
    <property type="gene ID" value="SCAU002961"/>
</dbReference>
<dbReference type="OrthoDB" id="4748970at2759"/>
<feature type="compositionally biased region" description="Low complexity" evidence="8">
    <location>
        <begin position="301"/>
        <end position="339"/>
    </location>
</feature>
<dbReference type="Gene3D" id="3.30.160.60">
    <property type="entry name" value="Classic Zinc Finger"/>
    <property type="match status" value="3"/>
</dbReference>
<dbReference type="SMART" id="SM00355">
    <property type="entry name" value="ZnF_C2H2"/>
    <property type="match status" value="3"/>
</dbReference>
<evidence type="ECO:0000256" key="5">
    <source>
        <dbReference type="ARBA" id="ARBA00022833"/>
    </source>
</evidence>
<evidence type="ECO:0000313" key="11">
    <source>
        <dbReference type="Proteomes" id="UP000095300"/>
    </source>
</evidence>
<keyword evidence="3" id="KW-0677">Repeat</keyword>
<organism evidence="10 11">
    <name type="scientific">Stomoxys calcitrans</name>
    <name type="common">Stable fly</name>
    <name type="synonym">Conops calcitrans</name>
    <dbReference type="NCBI Taxonomy" id="35570"/>
    <lineage>
        <taxon>Eukaryota</taxon>
        <taxon>Metazoa</taxon>
        <taxon>Ecdysozoa</taxon>
        <taxon>Arthropoda</taxon>
        <taxon>Hexapoda</taxon>
        <taxon>Insecta</taxon>
        <taxon>Pterygota</taxon>
        <taxon>Neoptera</taxon>
        <taxon>Endopterygota</taxon>
        <taxon>Diptera</taxon>
        <taxon>Brachycera</taxon>
        <taxon>Muscomorpha</taxon>
        <taxon>Muscoidea</taxon>
        <taxon>Muscidae</taxon>
        <taxon>Stomoxys</taxon>
    </lineage>
</organism>
<feature type="compositionally biased region" description="Low complexity" evidence="8">
    <location>
        <begin position="258"/>
        <end position="275"/>
    </location>
</feature>
<dbReference type="GO" id="GO:0000978">
    <property type="term" value="F:RNA polymerase II cis-regulatory region sequence-specific DNA binding"/>
    <property type="evidence" value="ECO:0007669"/>
    <property type="project" value="TreeGrafter"/>
</dbReference>
<sequence length="620" mass="68422">MDLNMDILPSGNIFSELERICTTGYFSSQPSIEDQWQQTCYELERYLRDEPKLQSYKKLHSEIDSWEIFSAPARILEELKIKEQHLDSISTTSSVSSHCSGMSWDSTGSQSLSCSVVVKKERIDDDDEEEALNSDNGEEKMMLGQLPPSSELTQSALQALSTAHMVSSSTGCSTTNATATAVMQQCPLTEKAIKLRVLATKHGGGLSPQIVSHNNNHDYALPTLTPPSSPESIRTNISSTSCQTAHIDASELAALIQQQQKQQRQQSQQQQQQQQTHVPPTTAILRFPSNPTASTTVPLLQQQPQHQQQQQQQQPQQQQQQSHNVQQQQQQKQKQQQSNSNTSPHSQPALVTSANGAVSHHHLTLQTASATTSSDTQTVNSQLAHSNSTNPNTSNIPRSTIVRLTTGTGQKGGGISLARVIQMQGGSSGNLSAAAAALLNTAQAAAAAAAAAAANGTVSAVGNTNTLTAAQITQRGTQLQNPQVTALTTKPLQRQQQQHHLQQQQQQPTASHQQQPQEQQQLLLQHEHSPDAKRRIHKCQFMGCKKVYTKSSHLKAHQRTHTGEKPYKCSWEGCEWRFARSDELTRHYRKHTGAKPFKCRNCDRCFSRSDHLALHMKRHM</sequence>
<feature type="region of interest" description="Disordered" evidence="8">
    <location>
        <begin position="489"/>
        <end position="531"/>
    </location>
</feature>
<feature type="compositionally biased region" description="Polar residues" evidence="8">
    <location>
        <begin position="340"/>
        <end position="350"/>
    </location>
</feature>
<evidence type="ECO:0000256" key="6">
    <source>
        <dbReference type="ARBA" id="ARBA00023242"/>
    </source>
</evidence>
<dbReference type="InterPro" id="IPR036236">
    <property type="entry name" value="Znf_C2H2_sf"/>
</dbReference>
<dbReference type="PANTHER" id="PTHR23235">
    <property type="entry name" value="KRUEPPEL-LIKE TRANSCRIPTION FACTOR"/>
    <property type="match status" value="1"/>
</dbReference>
<dbReference type="PROSITE" id="PS00028">
    <property type="entry name" value="ZINC_FINGER_C2H2_1"/>
    <property type="match status" value="3"/>
</dbReference>